<proteinExistence type="predicted"/>
<reference evidence="4" key="1">
    <citation type="submission" date="2022-07" db="EMBL/GenBank/DDBJ databases">
        <title>Genome Sequence of Agrocybe chaxingu.</title>
        <authorList>
            <person name="Buettner E."/>
        </authorList>
    </citation>
    <scope>NUCLEOTIDE SEQUENCE</scope>
    <source>
        <strain evidence="4">MP-N11</strain>
    </source>
</reference>
<evidence type="ECO:0000256" key="1">
    <source>
        <dbReference type="ARBA" id="ARBA00022574"/>
    </source>
</evidence>
<dbReference type="Proteomes" id="UP001148786">
    <property type="component" value="Unassembled WGS sequence"/>
</dbReference>
<dbReference type="EMBL" id="JANKHO010001475">
    <property type="protein sequence ID" value="KAJ3501186.1"/>
    <property type="molecule type" value="Genomic_DNA"/>
</dbReference>
<dbReference type="PANTHER" id="PTHR19857">
    <property type="entry name" value="MITOCHONDRIAL DIVISION PROTEIN 1-RELATED"/>
    <property type="match status" value="1"/>
</dbReference>
<keyword evidence="5" id="KW-1185">Reference proteome</keyword>
<dbReference type="PROSITE" id="PS50082">
    <property type="entry name" value="WD_REPEATS_2"/>
    <property type="match status" value="1"/>
</dbReference>
<name>A0A9W8JTC4_9AGAR</name>
<dbReference type="Gene3D" id="3.80.10.10">
    <property type="entry name" value="Ribonuclease Inhibitor"/>
    <property type="match status" value="1"/>
</dbReference>
<keyword evidence="2" id="KW-0677">Repeat</keyword>
<dbReference type="InterPro" id="IPR051179">
    <property type="entry name" value="WD_repeat_multifunction"/>
</dbReference>
<dbReference type="InterPro" id="IPR015943">
    <property type="entry name" value="WD40/YVTN_repeat-like_dom_sf"/>
</dbReference>
<keyword evidence="1 3" id="KW-0853">WD repeat</keyword>
<dbReference type="Pfam" id="PF00400">
    <property type="entry name" value="WD40"/>
    <property type="match status" value="1"/>
</dbReference>
<comment type="caution">
    <text evidence="4">The sequence shown here is derived from an EMBL/GenBank/DDBJ whole genome shotgun (WGS) entry which is preliminary data.</text>
</comment>
<dbReference type="InterPro" id="IPR001680">
    <property type="entry name" value="WD40_rpt"/>
</dbReference>
<organism evidence="4 5">
    <name type="scientific">Agrocybe chaxingu</name>
    <dbReference type="NCBI Taxonomy" id="84603"/>
    <lineage>
        <taxon>Eukaryota</taxon>
        <taxon>Fungi</taxon>
        <taxon>Dikarya</taxon>
        <taxon>Basidiomycota</taxon>
        <taxon>Agaricomycotina</taxon>
        <taxon>Agaricomycetes</taxon>
        <taxon>Agaricomycetidae</taxon>
        <taxon>Agaricales</taxon>
        <taxon>Agaricineae</taxon>
        <taxon>Strophariaceae</taxon>
        <taxon>Agrocybe</taxon>
    </lineage>
</organism>
<evidence type="ECO:0000256" key="2">
    <source>
        <dbReference type="ARBA" id="ARBA00022737"/>
    </source>
</evidence>
<dbReference type="PANTHER" id="PTHR19857:SF8">
    <property type="entry name" value="ANGIO-ASSOCIATED MIGRATORY CELL PROTEIN"/>
    <property type="match status" value="1"/>
</dbReference>
<dbReference type="SUPFAM" id="SSF50978">
    <property type="entry name" value="WD40 repeat-like"/>
    <property type="match status" value="1"/>
</dbReference>
<accession>A0A9W8JTC4</accession>
<dbReference type="InterPro" id="IPR032675">
    <property type="entry name" value="LRR_dom_sf"/>
</dbReference>
<evidence type="ECO:0000313" key="5">
    <source>
        <dbReference type="Proteomes" id="UP001148786"/>
    </source>
</evidence>
<feature type="repeat" description="WD" evidence="3">
    <location>
        <begin position="12"/>
        <end position="53"/>
    </location>
</feature>
<dbReference type="Gene3D" id="2.130.10.10">
    <property type="entry name" value="YVTN repeat-like/Quinoprotein amine dehydrogenase"/>
    <property type="match status" value="1"/>
</dbReference>
<evidence type="ECO:0000256" key="3">
    <source>
        <dbReference type="PROSITE-ProRule" id="PRU00221"/>
    </source>
</evidence>
<gene>
    <name evidence="4" type="ORF">NLJ89_g9454</name>
</gene>
<evidence type="ECO:0000313" key="4">
    <source>
        <dbReference type="EMBL" id="KAJ3501186.1"/>
    </source>
</evidence>
<dbReference type="InterPro" id="IPR036322">
    <property type="entry name" value="WD40_repeat_dom_sf"/>
</dbReference>
<dbReference type="AlphaFoldDB" id="A0A9W8JTC4"/>
<dbReference type="SMART" id="SM00320">
    <property type="entry name" value="WD40"/>
    <property type="match status" value="3"/>
</dbReference>
<sequence>MPTLTYRKSCLLKGHSDSIVAMDFSPSGSMLTTADIDGKLFIWSRNTGKLLYETVVSQKGGFTSTAWLKNDAILAGGRVALLKAVSLTKTLLSNGQNNRDVTWLPLFDHEVECIATHRNGLIAASALDKILIFNIVTKGTMRSCKMKNELVHKNMDSKLPENVIVSSIHWANSISPHALLATYLDHGIILWDTDSGSKLRNISILARAGDATLSPDHRFVALSNLETGFDVYECDTFKAVKTLDCELSVKKQRTCLPIKFIRGGEFLLGGSSFGRPAVYRLDMEGPVELLIHEVNCGHESSSFSAYQTKPGATMLLLLADTTSRGSSLLDLVLRHADAPSLACLMRVSGLLFELAGGHLWHTIATSFYVLKLLPSFRLVNGLWTFDLKYPAPSTEWTRFDQYAPAIRIIRNLISTAASDILDIDPRVFLFINRARPSKLVLFENLELLLMPAVIRAPFRIDYLGSTKLREIHLESCYLLDHYLDDLLPSARQLEILSLKGPMTGDMLLRLSSVQTLKALYLELETPLYDIYLADYKDYISFLQLVNGMPHLACLDINIPFRLIQAPLSCNAFTGIKHLELQADIVSLANVLLPGCFISVTLRFGQKETAAGYRTCFEALSKGSKLQLESVCIRTLAVAEHDFPFMLCLEPLLHAKHIKKLFVSSCGVLNIPFTDEDLRQMATSWRNIESFTLLSSPDSPAGRDPKAQPALQSVYSWMAQNPQLINLAIRAGNRSIIVS</sequence>
<protein>
    <submittedName>
        <fullName evidence="4">Uncharacterized protein</fullName>
    </submittedName>
</protein>
<dbReference type="PROSITE" id="PS50294">
    <property type="entry name" value="WD_REPEATS_REGION"/>
    <property type="match status" value="1"/>
</dbReference>
<dbReference type="OrthoDB" id="3238562at2759"/>